<dbReference type="EMBL" id="JBHUFW010000008">
    <property type="protein sequence ID" value="MFD1863569.1"/>
    <property type="molecule type" value="Genomic_DNA"/>
</dbReference>
<feature type="domain" description="AB hydrolase-1" evidence="8">
    <location>
        <begin position="28"/>
        <end position="275"/>
    </location>
</feature>
<dbReference type="RefSeq" id="WP_204893253.1">
    <property type="nucleotide sequence ID" value="NZ_JBHUFW010000008.1"/>
</dbReference>
<dbReference type="Pfam" id="PF00561">
    <property type="entry name" value="Abhydrolase_1"/>
    <property type="match status" value="1"/>
</dbReference>
<keyword evidence="7" id="KW-0645">Protease</keyword>
<sequence length="295" mass="33534">MEHVTEGFIPVEGGNVWFRITGAGPGIPLLVLHGGPGGMSSEIDPLRNLGSERPVIQYDQLGCGKSGRPTDTDLWTVERYVEELEHVIEALELKEFHLLGHSWGSMLAASYLLHKQPKGVRSVIFSSPALSAPMWEEDQRNYLKAFPEDIQEIVARNEWAQTTDTEEYQEAMMAYYKRHMCRIDPWPEEMKKELDEMNLQIYHYMWGASEFTVTGILKDFDVTARLVELDLPALFTCGRFDEATPETTEYYASLVADSEFRLFENCSHMPGIEAPETYPAAIREFINGQEFKPGA</sequence>
<evidence type="ECO:0000256" key="1">
    <source>
        <dbReference type="ARBA" id="ARBA00001585"/>
    </source>
</evidence>
<comment type="caution">
    <text evidence="9">The sequence shown here is derived from an EMBL/GenBank/DDBJ whole genome shotgun (WGS) entry which is preliminary data.</text>
</comment>
<dbReference type="NCBIfam" id="TIGR01250">
    <property type="entry name" value="pro_imino_pep_2"/>
    <property type="match status" value="1"/>
</dbReference>
<evidence type="ECO:0000256" key="3">
    <source>
        <dbReference type="ARBA" id="ARBA00012568"/>
    </source>
</evidence>
<keyword evidence="10" id="KW-1185">Reference proteome</keyword>
<evidence type="ECO:0000256" key="4">
    <source>
        <dbReference type="ARBA" id="ARBA00021843"/>
    </source>
</evidence>
<reference evidence="10" key="1">
    <citation type="journal article" date="2019" name="Int. J. Syst. Evol. Microbiol.">
        <title>The Global Catalogue of Microorganisms (GCM) 10K type strain sequencing project: providing services to taxonomists for standard genome sequencing and annotation.</title>
        <authorList>
            <consortium name="The Broad Institute Genomics Platform"/>
            <consortium name="The Broad Institute Genome Sequencing Center for Infectious Disease"/>
            <person name="Wu L."/>
            <person name="Ma J."/>
        </authorList>
    </citation>
    <scope>NUCLEOTIDE SEQUENCE [LARGE SCALE GENOMIC DNA]</scope>
    <source>
        <strain evidence="10">CGMCC 1.15475</strain>
    </source>
</reference>
<proteinExistence type="inferred from homology"/>
<gene>
    <name evidence="9" type="ORF">ACFSDB_11630</name>
</gene>
<dbReference type="PANTHER" id="PTHR43798:SF31">
    <property type="entry name" value="AB HYDROLASE SUPERFAMILY PROTEIN YCLE"/>
    <property type="match status" value="1"/>
</dbReference>
<comment type="catalytic activity">
    <reaction evidence="1 7">
        <text>Release of N-terminal proline from a peptide.</text>
        <dbReference type="EC" id="3.4.11.5"/>
    </reaction>
</comment>
<dbReference type="PANTHER" id="PTHR43798">
    <property type="entry name" value="MONOACYLGLYCEROL LIPASE"/>
    <property type="match status" value="1"/>
</dbReference>
<dbReference type="InterPro" id="IPR000073">
    <property type="entry name" value="AB_hydrolase_1"/>
</dbReference>
<evidence type="ECO:0000313" key="10">
    <source>
        <dbReference type="Proteomes" id="UP001597273"/>
    </source>
</evidence>
<evidence type="ECO:0000256" key="6">
    <source>
        <dbReference type="ARBA" id="ARBA00029605"/>
    </source>
</evidence>
<dbReference type="Proteomes" id="UP001597273">
    <property type="component" value="Unassembled WGS sequence"/>
</dbReference>
<dbReference type="SUPFAM" id="SSF53474">
    <property type="entry name" value="alpha/beta-Hydrolases"/>
    <property type="match status" value="1"/>
</dbReference>
<name>A0ABW4QJP6_9BACL</name>
<evidence type="ECO:0000256" key="7">
    <source>
        <dbReference type="PIRNR" id="PIRNR005539"/>
    </source>
</evidence>
<accession>A0ABW4QJP6</accession>
<keyword evidence="7" id="KW-0031">Aminopeptidase</keyword>
<organism evidence="9 10">
    <name type="scientific">Planococcus chinensis</name>
    <dbReference type="NCBI Taxonomy" id="272917"/>
    <lineage>
        <taxon>Bacteria</taxon>
        <taxon>Bacillati</taxon>
        <taxon>Bacillota</taxon>
        <taxon>Bacilli</taxon>
        <taxon>Bacillales</taxon>
        <taxon>Caryophanaceae</taxon>
        <taxon>Planococcus</taxon>
    </lineage>
</organism>
<evidence type="ECO:0000256" key="2">
    <source>
        <dbReference type="ARBA" id="ARBA00010088"/>
    </source>
</evidence>
<dbReference type="InterPro" id="IPR002410">
    <property type="entry name" value="Peptidase_S33"/>
</dbReference>
<dbReference type="InterPro" id="IPR029058">
    <property type="entry name" value="AB_hydrolase_fold"/>
</dbReference>
<dbReference type="PRINTS" id="PR00793">
    <property type="entry name" value="PROAMNOPTASE"/>
</dbReference>
<dbReference type="InterPro" id="IPR050266">
    <property type="entry name" value="AB_hydrolase_sf"/>
</dbReference>
<dbReference type="EC" id="3.4.11.5" evidence="3 7"/>
<protein>
    <recommendedName>
        <fullName evidence="4 7">Proline iminopeptidase</fullName>
        <shortName evidence="7">PIP</shortName>
        <ecNumber evidence="3 7">3.4.11.5</ecNumber>
    </recommendedName>
    <alternativeName>
        <fullName evidence="6 7">Prolyl aminopeptidase</fullName>
    </alternativeName>
</protein>
<dbReference type="GO" id="GO:0016787">
    <property type="term" value="F:hydrolase activity"/>
    <property type="evidence" value="ECO:0007669"/>
    <property type="project" value="UniProtKB-KW"/>
</dbReference>
<evidence type="ECO:0000259" key="8">
    <source>
        <dbReference type="Pfam" id="PF00561"/>
    </source>
</evidence>
<dbReference type="PIRSF" id="PIRSF005539">
    <property type="entry name" value="Pept_S33_TRI_F1"/>
    <property type="match status" value="1"/>
</dbReference>
<dbReference type="Gene3D" id="3.40.50.1820">
    <property type="entry name" value="alpha/beta hydrolase"/>
    <property type="match status" value="1"/>
</dbReference>
<dbReference type="InterPro" id="IPR005945">
    <property type="entry name" value="Pro_imino_pep"/>
</dbReference>
<comment type="similarity">
    <text evidence="2 7">Belongs to the peptidase S33 family.</text>
</comment>
<evidence type="ECO:0000256" key="5">
    <source>
        <dbReference type="ARBA" id="ARBA00022801"/>
    </source>
</evidence>
<evidence type="ECO:0000313" key="9">
    <source>
        <dbReference type="EMBL" id="MFD1863569.1"/>
    </source>
</evidence>
<keyword evidence="5 7" id="KW-0378">Hydrolase</keyword>
<comment type="function">
    <text evidence="7">Releases the N-terminal proline from various substrates.</text>
</comment>